<dbReference type="RefSeq" id="WP_115558565.1">
    <property type="nucleotide sequence ID" value="NZ_CP031376.1"/>
</dbReference>
<dbReference type="KEGG" id="salx:SALLE_v1c10040"/>
<organism evidence="2 3">
    <name type="scientific">Spiroplasma alleghenense</name>
    <dbReference type="NCBI Taxonomy" id="216931"/>
    <lineage>
        <taxon>Bacteria</taxon>
        <taxon>Bacillati</taxon>
        <taxon>Mycoplasmatota</taxon>
        <taxon>Mollicutes</taxon>
        <taxon>Entomoplasmatales</taxon>
        <taxon>Spiroplasmataceae</taxon>
        <taxon>Spiroplasma</taxon>
    </lineage>
</organism>
<sequence>MKLEKKNIFTLLEITNFILVLVLLIFYLFLGLRGFEYYSAKMETINKNNYRKLIRNINLKETSSKTMNLLF</sequence>
<proteinExistence type="predicted"/>
<feature type="transmembrane region" description="Helical" evidence="1">
    <location>
        <begin position="7"/>
        <end position="30"/>
    </location>
</feature>
<evidence type="ECO:0000313" key="2">
    <source>
        <dbReference type="EMBL" id="AXK51674.1"/>
    </source>
</evidence>
<gene>
    <name evidence="2" type="ORF">SALLE_v1c10040</name>
</gene>
<accession>A0A345Z4Z5</accession>
<evidence type="ECO:0000313" key="3">
    <source>
        <dbReference type="Proteomes" id="UP000254792"/>
    </source>
</evidence>
<name>A0A345Z4Z5_9MOLU</name>
<evidence type="ECO:0000256" key="1">
    <source>
        <dbReference type="SAM" id="Phobius"/>
    </source>
</evidence>
<keyword evidence="3" id="KW-1185">Reference proteome</keyword>
<dbReference type="AlphaFoldDB" id="A0A345Z4Z5"/>
<protein>
    <submittedName>
        <fullName evidence="2">Uncharacterized protein</fullName>
    </submittedName>
</protein>
<keyword evidence="1" id="KW-0812">Transmembrane</keyword>
<keyword evidence="1" id="KW-0472">Membrane</keyword>
<dbReference type="EMBL" id="CP031376">
    <property type="protein sequence ID" value="AXK51674.1"/>
    <property type="molecule type" value="Genomic_DNA"/>
</dbReference>
<keyword evidence="1" id="KW-1133">Transmembrane helix</keyword>
<dbReference type="Proteomes" id="UP000254792">
    <property type="component" value="Chromosome"/>
</dbReference>
<reference evidence="2 3" key="1">
    <citation type="submission" date="2018-07" db="EMBL/GenBank/DDBJ databases">
        <title>Complete genome sequence of Spiroplasma alleghenense PLHS-1 (ATCC 51752).</title>
        <authorList>
            <person name="Chou L."/>
            <person name="Lee T.-Y."/>
            <person name="Tsai Y.-M."/>
            <person name="Kuo C.-H."/>
        </authorList>
    </citation>
    <scope>NUCLEOTIDE SEQUENCE [LARGE SCALE GENOMIC DNA]</scope>
    <source>
        <strain evidence="2 3">PLHS-1</strain>
    </source>
</reference>